<evidence type="ECO:0000256" key="6">
    <source>
        <dbReference type="ARBA" id="ARBA00022430"/>
    </source>
</evidence>
<comment type="function">
    <text evidence="14 15">Catalyzes the oxidation of 3-carboxy-2-hydroxy-4-methylpentanoate (3-isopropylmalate) to 3-carboxy-4-methyl-2-oxopentanoate. The product decarboxylates to 4-methyl-2 oxopentanoate.</text>
</comment>
<feature type="site" description="Important for catalysis" evidence="14">
    <location>
        <position position="205"/>
    </location>
</feature>
<protein>
    <recommendedName>
        <fullName evidence="14">3-isopropylmalate dehydrogenase</fullName>
        <ecNumber evidence="14">1.1.1.85</ecNumber>
    </recommendedName>
    <alternativeName>
        <fullName evidence="14">3-IPM-DH</fullName>
    </alternativeName>
    <alternativeName>
        <fullName evidence="14">Beta-IPM dehydrogenase</fullName>
        <shortName evidence="14">IMDH</shortName>
    </alternativeName>
</protein>
<comment type="pathway">
    <text evidence="3 14 15">Amino-acid biosynthesis; L-leucine biosynthesis; L-leucine from 3-methyl-2-oxobutanoate: step 3/4.</text>
</comment>
<evidence type="ECO:0000256" key="13">
    <source>
        <dbReference type="ARBA" id="ARBA00023304"/>
    </source>
</evidence>
<evidence type="ECO:0000256" key="7">
    <source>
        <dbReference type="ARBA" id="ARBA00022605"/>
    </source>
</evidence>
<proteinExistence type="inferred from homology"/>
<dbReference type="EMBL" id="LUTU01000004">
    <property type="protein sequence ID" value="OAJ68746.1"/>
    <property type="molecule type" value="Genomic_DNA"/>
</dbReference>
<gene>
    <name evidence="14" type="primary">leuB</name>
    <name evidence="17" type="ORF">A0123_00306</name>
</gene>
<reference evidence="17 18" key="1">
    <citation type="submission" date="2016-03" db="EMBL/GenBank/DDBJ databases">
        <title>Draft genome sequence of Gluconobacter cerinus strain CECT 9110.</title>
        <authorList>
            <person name="Sainz F."/>
            <person name="Mas A."/>
            <person name="Torija M.J."/>
        </authorList>
    </citation>
    <scope>NUCLEOTIDE SEQUENCE [LARGE SCALE GENOMIC DNA]</scope>
    <source>
        <strain evidence="17 18">CECT 9110</strain>
    </source>
</reference>
<feature type="binding site" evidence="14">
    <location>
        <position position="238"/>
    </location>
    <ligand>
        <name>substrate</name>
    </ligand>
</feature>
<dbReference type="AlphaFoldDB" id="A0A1B6VNE7"/>
<keyword evidence="11 14" id="KW-0520">NAD</keyword>
<evidence type="ECO:0000256" key="4">
    <source>
        <dbReference type="ARBA" id="ARBA00008319"/>
    </source>
</evidence>
<feature type="binding site" evidence="14">
    <location>
        <position position="147"/>
    </location>
    <ligand>
        <name>substrate</name>
    </ligand>
</feature>
<evidence type="ECO:0000256" key="12">
    <source>
        <dbReference type="ARBA" id="ARBA00023211"/>
    </source>
</evidence>
<evidence type="ECO:0000256" key="15">
    <source>
        <dbReference type="RuleBase" id="RU004445"/>
    </source>
</evidence>
<comment type="subunit">
    <text evidence="5 14 15">Homodimer.</text>
</comment>
<evidence type="ECO:0000256" key="2">
    <source>
        <dbReference type="ARBA" id="ARBA00001936"/>
    </source>
</evidence>
<dbReference type="GO" id="GO:0003862">
    <property type="term" value="F:3-isopropylmalate dehydrogenase activity"/>
    <property type="evidence" value="ECO:0007669"/>
    <property type="project" value="UniProtKB-UniRule"/>
</dbReference>
<evidence type="ECO:0000313" key="18">
    <source>
        <dbReference type="Proteomes" id="UP000077786"/>
    </source>
</evidence>
<accession>A0A1B6VNE7</accession>
<feature type="binding site" evidence="14">
    <location>
        <position position="119"/>
    </location>
    <ligand>
        <name>substrate</name>
    </ligand>
</feature>
<evidence type="ECO:0000256" key="11">
    <source>
        <dbReference type="ARBA" id="ARBA00023027"/>
    </source>
</evidence>
<comment type="cofactor">
    <cofactor evidence="14 15">
        <name>Mg(2+)</name>
        <dbReference type="ChEBI" id="CHEBI:18420"/>
    </cofactor>
    <cofactor evidence="14 15">
        <name>Mn(2+)</name>
        <dbReference type="ChEBI" id="CHEBI:29035"/>
    </cofactor>
    <text evidence="14 15">Binds 1 Mg(2+) or Mn(2+) ion per subunit.</text>
</comment>
<evidence type="ECO:0000256" key="14">
    <source>
        <dbReference type="HAMAP-Rule" id="MF_01033"/>
    </source>
</evidence>
<dbReference type="InterPro" id="IPR004429">
    <property type="entry name" value="Isopropylmalate_DH"/>
</dbReference>
<evidence type="ECO:0000313" key="17">
    <source>
        <dbReference type="EMBL" id="OAJ68746.1"/>
    </source>
</evidence>
<feature type="binding site" evidence="14">
    <location>
        <position position="238"/>
    </location>
    <ligand>
        <name>Mg(2+)</name>
        <dbReference type="ChEBI" id="CHEBI:18420"/>
    </ligand>
</feature>
<dbReference type="UniPathway" id="UPA00048">
    <property type="reaction ID" value="UER00072"/>
</dbReference>
<dbReference type="GO" id="GO:0000287">
    <property type="term" value="F:magnesium ion binding"/>
    <property type="evidence" value="ECO:0007669"/>
    <property type="project" value="InterPro"/>
</dbReference>
<dbReference type="InterPro" id="IPR024084">
    <property type="entry name" value="IsoPropMal-DH-like_dom"/>
</dbReference>
<feature type="binding site" evidence="14">
    <location>
        <begin position="301"/>
        <end position="313"/>
    </location>
    <ligand>
        <name>NAD(+)</name>
        <dbReference type="ChEBI" id="CHEBI:57540"/>
    </ligand>
</feature>
<keyword evidence="8 14" id="KW-0479">Metal-binding</keyword>
<comment type="caution">
    <text evidence="14">Lacks conserved residue(s) required for the propagation of feature annotation.</text>
</comment>
<dbReference type="FunFam" id="3.40.718.10:FF:000006">
    <property type="entry name" value="3-isopropylmalate dehydrogenase"/>
    <property type="match status" value="1"/>
</dbReference>
<keyword evidence="14" id="KW-0963">Cytoplasm</keyword>
<feature type="binding site" evidence="14">
    <location>
        <position position="262"/>
    </location>
    <ligand>
        <name>Mg(2+)</name>
        <dbReference type="ChEBI" id="CHEBI:18420"/>
    </ligand>
</feature>
<evidence type="ECO:0000256" key="1">
    <source>
        <dbReference type="ARBA" id="ARBA00000624"/>
    </source>
</evidence>
<evidence type="ECO:0000256" key="3">
    <source>
        <dbReference type="ARBA" id="ARBA00004762"/>
    </source>
</evidence>
<dbReference type="Pfam" id="PF00180">
    <property type="entry name" value="Iso_dh"/>
    <property type="match status" value="1"/>
</dbReference>
<comment type="subcellular location">
    <subcellularLocation>
        <location evidence="14">Cytoplasm</location>
    </subcellularLocation>
</comment>
<dbReference type="GO" id="GO:0005829">
    <property type="term" value="C:cytosol"/>
    <property type="evidence" value="ECO:0007669"/>
    <property type="project" value="TreeGrafter"/>
</dbReference>
<dbReference type="PANTHER" id="PTHR42979:SF1">
    <property type="entry name" value="3-ISOPROPYLMALATE DEHYDROGENASE"/>
    <property type="match status" value="1"/>
</dbReference>
<feature type="domain" description="Isopropylmalate dehydrogenase-like" evidence="16">
    <location>
        <begin position="17"/>
        <end position="372"/>
    </location>
</feature>
<dbReference type="PATRIC" id="fig|38307.3.peg.324"/>
<comment type="catalytic activity">
    <reaction evidence="1 14 15">
        <text>(2R,3S)-3-isopropylmalate + NAD(+) = 4-methyl-2-oxopentanoate + CO2 + NADH</text>
        <dbReference type="Rhea" id="RHEA:32271"/>
        <dbReference type="ChEBI" id="CHEBI:16526"/>
        <dbReference type="ChEBI" id="CHEBI:17865"/>
        <dbReference type="ChEBI" id="CHEBI:35121"/>
        <dbReference type="ChEBI" id="CHEBI:57540"/>
        <dbReference type="ChEBI" id="CHEBI:57945"/>
        <dbReference type="EC" id="1.1.1.85"/>
    </reaction>
</comment>
<name>A0A1B6VNE7_9PROT</name>
<comment type="caution">
    <text evidence="17">The sequence shown here is derived from an EMBL/GenBank/DDBJ whole genome shotgun (WGS) entry which is preliminary data.</text>
</comment>
<comment type="similarity">
    <text evidence="4 14">Belongs to the isocitrate and isopropylmalate dehydrogenases family. LeuB type 1 subfamily.</text>
</comment>
<evidence type="ECO:0000256" key="9">
    <source>
        <dbReference type="ARBA" id="ARBA00022842"/>
    </source>
</evidence>
<dbReference type="GO" id="GO:0009098">
    <property type="term" value="P:L-leucine biosynthetic process"/>
    <property type="evidence" value="ECO:0007669"/>
    <property type="project" value="UniProtKB-UniRule"/>
</dbReference>
<feature type="binding site" evidence="14">
    <location>
        <position position="109"/>
    </location>
    <ligand>
        <name>substrate</name>
    </ligand>
</feature>
<sequence length="380" mass="41430">MGAVNQHGNCKMSEAHKLLVLAGDGIGPEVMREVARIVHWLDANRGLKLDITEELVGAASLAVHGVPIRDEVIDLARKSDAVLFGSVGDPAWGHVGFDKRPEVAILKLRKELELFANLRPAQLFDALIDASALKPEVVRGLDIMIVRETVGGIYFGEPRVIETLPDGSRRGINTEVYTTSEIERVARVAFEMARQRGNRVCSVEKCNVMESGLLWKEVVTDLHKREYQDVELSHMLADNCAMQLVRNPNQFDVIVTGNLFGDILSDLASMLTGSLGMLPSATLGIVREDGKRNALYEPIHGSAPDIAGKGIANPLAQILSFAMLLRYSLNRAEDAELIEKAVSNVLASGLRTADIMSPGMARVGTDMMGQAVLREMEKLA</sequence>
<keyword evidence="12 14" id="KW-0464">Manganese</keyword>
<keyword evidence="6 14" id="KW-0432">Leucine biosynthesis</keyword>
<dbReference type="NCBIfam" id="TIGR00169">
    <property type="entry name" value="leuB"/>
    <property type="match status" value="1"/>
</dbReference>
<dbReference type="HAMAP" id="MF_01033">
    <property type="entry name" value="LeuB_type1"/>
    <property type="match status" value="1"/>
</dbReference>
<dbReference type="EC" id="1.1.1.85" evidence="14"/>
<feature type="site" description="Important for catalysis" evidence="14">
    <location>
        <position position="154"/>
    </location>
</feature>
<keyword evidence="10 14" id="KW-0560">Oxidoreductase</keyword>
<dbReference type="GO" id="GO:0051287">
    <property type="term" value="F:NAD binding"/>
    <property type="evidence" value="ECO:0007669"/>
    <property type="project" value="InterPro"/>
</dbReference>
<evidence type="ECO:0000259" key="16">
    <source>
        <dbReference type="SMART" id="SM01329"/>
    </source>
</evidence>
<evidence type="ECO:0000256" key="10">
    <source>
        <dbReference type="ARBA" id="ARBA00023002"/>
    </source>
</evidence>
<keyword evidence="9 14" id="KW-0460">Magnesium</keyword>
<evidence type="ECO:0000256" key="5">
    <source>
        <dbReference type="ARBA" id="ARBA00011738"/>
    </source>
</evidence>
<dbReference type="InterPro" id="IPR019818">
    <property type="entry name" value="IsoCit/isopropylmalate_DH_CS"/>
</dbReference>
<comment type="cofactor">
    <cofactor evidence="2">
        <name>Mn(2+)</name>
        <dbReference type="ChEBI" id="CHEBI:29035"/>
    </cofactor>
</comment>
<dbReference type="Proteomes" id="UP000077786">
    <property type="component" value="Unassembled WGS sequence"/>
</dbReference>
<dbReference type="PANTHER" id="PTHR42979">
    <property type="entry name" value="3-ISOPROPYLMALATE DEHYDROGENASE"/>
    <property type="match status" value="1"/>
</dbReference>
<organism evidence="17 18">
    <name type="scientific">Gluconobacter cerinus</name>
    <dbReference type="NCBI Taxonomy" id="38307"/>
    <lineage>
        <taxon>Bacteria</taxon>
        <taxon>Pseudomonadati</taxon>
        <taxon>Pseudomonadota</taxon>
        <taxon>Alphaproteobacteria</taxon>
        <taxon>Acetobacterales</taxon>
        <taxon>Acetobacteraceae</taxon>
        <taxon>Gluconobacter</taxon>
    </lineage>
</organism>
<feature type="binding site" evidence="14">
    <location>
        <position position="266"/>
    </location>
    <ligand>
        <name>Mg(2+)</name>
        <dbReference type="ChEBI" id="CHEBI:18420"/>
    </ligand>
</feature>
<evidence type="ECO:0000256" key="8">
    <source>
        <dbReference type="ARBA" id="ARBA00022723"/>
    </source>
</evidence>
<dbReference type="PROSITE" id="PS00470">
    <property type="entry name" value="IDH_IMDH"/>
    <property type="match status" value="1"/>
</dbReference>
<dbReference type="Gene3D" id="3.40.718.10">
    <property type="entry name" value="Isopropylmalate Dehydrogenase"/>
    <property type="match status" value="1"/>
</dbReference>
<keyword evidence="13 14" id="KW-0100">Branched-chain amino acid biosynthesis</keyword>
<dbReference type="SUPFAM" id="SSF53659">
    <property type="entry name" value="Isocitrate/Isopropylmalate dehydrogenase-like"/>
    <property type="match status" value="1"/>
</dbReference>
<keyword evidence="7 14" id="KW-0028">Amino-acid biosynthesis</keyword>
<dbReference type="SMART" id="SM01329">
    <property type="entry name" value="Iso_dh"/>
    <property type="match status" value="1"/>
</dbReference>